<organism evidence="3 4">
    <name type="scientific">Lactuca virosa</name>
    <dbReference type="NCBI Taxonomy" id="75947"/>
    <lineage>
        <taxon>Eukaryota</taxon>
        <taxon>Viridiplantae</taxon>
        <taxon>Streptophyta</taxon>
        <taxon>Embryophyta</taxon>
        <taxon>Tracheophyta</taxon>
        <taxon>Spermatophyta</taxon>
        <taxon>Magnoliopsida</taxon>
        <taxon>eudicotyledons</taxon>
        <taxon>Gunneridae</taxon>
        <taxon>Pentapetalae</taxon>
        <taxon>asterids</taxon>
        <taxon>campanulids</taxon>
        <taxon>Asterales</taxon>
        <taxon>Asteraceae</taxon>
        <taxon>Cichorioideae</taxon>
        <taxon>Cichorieae</taxon>
        <taxon>Lactucinae</taxon>
        <taxon>Lactuca</taxon>
    </lineage>
</organism>
<evidence type="ECO:0000256" key="1">
    <source>
        <dbReference type="SAM" id="MobiDB-lite"/>
    </source>
</evidence>
<comment type="caution">
    <text evidence="3">The sequence shown here is derived from an EMBL/GenBank/DDBJ whole genome shotgun (WGS) entry which is preliminary data.</text>
</comment>
<evidence type="ECO:0000259" key="2">
    <source>
        <dbReference type="Pfam" id="PF12776"/>
    </source>
</evidence>
<protein>
    <recommendedName>
        <fullName evidence="2">Myb/SANT-like domain-containing protein</fullName>
    </recommendedName>
</protein>
<evidence type="ECO:0000313" key="3">
    <source>
        <dbReference type="EMBL" id="CAH1421732.1"/>
    </source>
</evidence>
<dbReference type="AlphaFoldDB" id="A0AAU9M5B9"/>
<dbReference type="PANTHER" id="PTHR46250">
    <property type="entry name" value="MYB/SANT-LIKE DNA-BINDING DOMAIN PROTEIN-RELATED"/>
    <property type="match status" value="1"/>
</dbReference>
<dbReference type="InterPro" id="IPR024752">
    <property type="entry name" value="Myb/SANT-like_dom"/>
</dbReference>
<dbReference type="EMBL" id="CAKMRJ010001112">
    <property type="protein sequence ID" value="CAH1421732.1"/>
    <property type="molecule type" value="Genomic_DNA"/>
</dbReference>
<accession>A0AAU9M5B9</accession>
<name>A0AAU9M5B9_9ASTR</name>
<dbReference type="Proteomes" id="UP001157418">
    <property type="component" value="Unassembled WGS sequence"/>
</dbReference>
<dbReference type="PANTHER" id="PTHR46250:SF17">
    <property type="entry name" value="MYB_SANT-LIKE DOMAIN-CONTAINING PROTEIN"/>
    <property type="match status" value="1"/>
</dbReference>
<reference evidence="3 4" key="1">
    <citation type="submission" date="2022-01" db="EMBL/GenBank/DDBJ databases">
        <authorList>
            <person name="Xiong W."/>
            <person name="Schranz E."/>
        </authorList>
    </citation>
    <scope>NUCLEOTIDE SEQUENCE [LARGE SCALE GENOMIC DNA]</scope>
</reference>
<proteinExistence type="predicted"/>
<evidence type="ECO:0000313" key="4">
    <source>
        <dbReference type="Proteomes" id="UP001157418"/>
    </source>
</evidence>
<feature type="domain" description="Myb/SANT-like" evidence="2">
    <location>
        <begin position="17"/>
        <end position="118"/>
    </location>
</feature>
<gene>
    <name evidence="3" type="ORF">LVIROSA_LOCUS9116</name>
</gene>
<keyword evidence="4" id="KW-1185">Reference proteome</keyword>
<sequence>MESQIHGDRGPRKNKRKWNDIEDEKLVEAMVDILNSGSHFKSDNGFKPGFFGAVETRLAISLPNSGIKAKPHIESRIKTLKSDWSAVHDMMSWNNTSGFGWDYENKMLEAPQSVWQAYAMDRANGRDAQTAADVISEINNEQQDPDDYMQGTGDGLEDIDVNAPVNSPTYAHSKEYSSTQRKRKRRNSWDPLMNSLKDSADIIGSKIDNATSTFNAVFGIERDREDLRKKLNSEMKKVVGLTVRDCNKAVRMLSKNDELMVIFFTVEDEDKFKWVKDLLEDDA</sequence>
<feature type="region of interest" description="Disordered" evidence="1">
    <location>
        <begin position="140"/>
        <end position="191"/>
    </location>
</feature>
<dbReference type="Pfam" id="PF12776">
    <property type="entry name" value="Myb_DNA-bind_3"/>
    <property type="match status" value="1"/>
</dbReference>